<gene>
    <name evidence="1" type="ORF">E5336_06825</name>
</gene>
<proteinExistence type="predicted"/>
<organism evidence="1 2">
    <name type="scientific">Dubosiella muris</name>
    <dbReference type="NCBI Taxonomy" id="3038133"/>
    <lineage>
        <taxon>Bacteria</taxon>
        <taxon>Bacillati</taxon>
        <taxon>Bacillota</taxon>
        <taxon>Erysipelotrichia</taxon>
        <taxon>Erysipelotrichales</taxon>
        <taxon>Erysipelotrichaceae</taxon>
        <taxon>Dubosiella</taxon>
    </lineage>
</organism>
<evidence type="ECO:0000313" key="2">
    <source>
        <dbReference type="Proteomes" id="UP000308836"/>
    </source>
</evidence>
<protein>
    <submittedName>
        <fullName evidence="1">DNA translocase FtsK</fullName>
    </submittedName>
</protein>
<accession>A0AC61R7E2</accession>
<name>A0AC61R7E2_9FIRM</name>
<keyword evidence="2" id="KW-1185">Reference proteome</keyword>
<dbReference type="Proteomes" id="UP000308836">
    <property type="component" value="Unassembled WGS sequence"/>
</dbReference>
<comment type="caution">
    <text evidence="1">The sequence shown here is derived from an EMBL/GenBank/DDBJ whole genome shotgun (WGS) entry which is preliminary data.</text>
</comment>
<reference evidence="1" key="1">
    <citation type="submission" date="2019-04" db="EMBL/GenBank/DDBJ databases">
        <title>Microbes associate with the intestines of laboratory mice.</title>
        <authorList>
            <person name="Navarre W."/>
            <person name="Wong E."/>
            <person name="Huang K."/>
            <person name="Tropini C."/>
            <person name="Ng K."/>
            <person name="Yu B."/>
        </authorList>
    </citation>
    <scope>NUCLEOTIDE SEQUENCE</scope>
    <source>
        <strain evidence="1">NM09_H32</strain>
    </source>
</reference>
<dbReference type="EMBL" id="SRYG01000012">
    <property type="protein sequence ID" value="TGY65860.1"/>
    <property type="molecule type" value="Genomic_DNA"/>
</dbReference>
<evidence type="ECO:0000313" key="1">
    <source>
        <dbReference type="EMBL" id="TGY65860.1"/>
    </source>
</evidence>
<sequence length="817" mass="90280">MAAAKKRKQTRKKTTASKSASKKAQTYWQKSRLFRLCFLLCVICAFLLASFKLGIVGSFFFNLVAYFFGVLTYPVLIGGVAYSVWIIYNNDKKKIPKRYYAGTAFIGIAILLFQGCREFEAHEAWYGAQKIFVNLWPVLSSQIRFSSGLVGALLSGVTRSMFDKTGTYLIAGIFALIGVIMLSYTWFLDHPQSITLPKRKERTEPDPYDELFDEVYEEFEPAPKQSPFRIIDAASMYDEEKPAKKKTKKARKATMLGMTPDIVAEKKTKAAKPVKTPPEPAASTSHSTQKNEDVVIHDSAANPFKEERTRKPARASKKESGPAPDIVEPLASYDATDAEYALPPLDLLDDIQSPARGSSNMQAAKTQGQKLIEILEEFNVKAELKEIHIGPSVTKFEIKPELGVRVSRISGLQDDIKMALAATDIRIEAPIPGKSAVGIEIPNIDKTPVQMKDLMRSVPASKAGQKLLFVLGKDLMGDNVFGVLDRMPHLLIAGATGSGKSVCVNTIICSLLMRTRPDEVKLILIDPKKVEFTPYNDIPHLLAPVITDGDLANKALKVVVQMMDSRYDLFGTTGVRNITAYNEYVRSHPEENLKELPKIVVIIDELADLMLVAAKEVEQSIQRITQLARAAGIVLIVATQRPSVDVITGVIKSNIPSRIAFAVASLVDSRTILDQAGAERLLGYGDMLYLPNGENSPRRVQGVFIKDDEVNRIAAHVKAQAKPKYDDAFITLKDLQSQGQEVASESADPLYNEVKHFVITTRKASTSLIQRKFSIGYSRAARLIDVLEENSIIGPANGSKPREVLVQNAMEPLEDSI</sequence>